<name>A0A9P3GX38_9APHY</name>
<dbReference type="AlphaFoldDB" id="A0A9P3GX38"/>
<evidence type="ECO:0000313" key="1">
    <source>
        <dbReference type="EMBL" id="GJF00396.1"/>
    </source>
</evidence>
<keyword evidence="2" id="KW-1185">Reference proteome</keyword>
<protein>
    <submittedName>
        <fullName evidence="1">Uncharacterized protein</fullName>
    </submittedName>
</protein>
<sequence>MCIDGNTADLSVHYINAQLVALWENAQKCATHAAGLDFKSAAYEKSKATRALREYHYLTRKAKHGLQEKELFFSAKFDRPQLKFICNHSAFFYLKIESGHLNLEVKEADRAGAKAKQSANRNIKSLEVVFHVPITRTSTKGRDSKISNGSADHTIQMQILKLDDAKLIMVNPDSTLGSDVRDALAFYMRHYLAFLKASGKHVFFDLCDFDATEGTTKSDFSCIRTREIDGLLKNVQQEVKLLNKFDCGVLSQFYRAKFLVASALSNSGKWGSLDTALASVCSEWIIGYQVQHHFFINFEAPTIQVLCPHEVILKFRVKDLAFFKETHIDAKATVLKEFHDWTIAFVVRVFENDSGMIQLDFETAQFSRIDSFFGAKVDTEIEKYMRLMIGFFSVDYVDILISHSLHLCVESSGGFALGSGEHHSADWTSGSEDEEPVGFYRQRGFAMLWMERIERMQIHSGFDQVITLSETAINRILGERLKVVSLFEGSAGAFRLDVHGLKVRLLSNGKAILYVQAEGHMRVKKRTASTWKFWIPYIWELASETDECEQCSFESITLAYEVDLKLVSHECVQGQVDKSVVEYILEKTGFSSTSVKVTTEVTHSHAHGLKHFILDLSNARFIEKLSDVGALECGETSSDRMKTIQTYVPRYFESLVTFGHNILHTVTMAGAARDSSLFAFTDVDFKVLTKRRVAASVSLFERETVEAPIVMIYGMCTGAPMPALIDAWGLGWLTVGKRSVGTLALSRRVFLERCILRHLEGINARTTLVPKSVDVVDGKWHVALITWDKRDKQSVAGCKWTQIASKEPGHIAYQWYHKDEWKHKHESDKRDTNNGEYALDCTTQNSVCIPTAYNASGMVIKVEGSSSLRVHGKTNDEKWKNKTTFSWSATLALDTSSGSLKVNFSHVQPTLTHDRGECVGRCPFDLAELHKKCFMLDVKMFDTFVPVLKSAFENNWSYCTMGIQQVTIRDPIFTRKGDFVCELDLVTDRKLPHMFNRDLWKKNAEWHCEYKPGPTIPLVNGKPITVSTSFSGSFSSGYVSGNGTPALSPSLSTATALSSAAVTPALEVKPDILIPAPKAAAPMTTKVTKNGVHNEKNGAFLQEKL</sequence>
<dbReference type="Proteomes" id="UP000703269">
    <property type="component" value="Unassembled WGS sequence"/>
</dbReference>
<accession>A0A9P3GX38</accession>
<comment type="caution">
    <text evidence="1">The sequence shown here is derived from an EMBL/GenBank/DDBJ whole genome shotgun (WGS) entry which is preliminary data.</text>
</comment>
<gene>
    <name evidence="1" type="ORF">PsYK624_166840</name>
</gene>
<organism evidence="1 2">
    <name type="scientific">Phanerochaete sordida</name>
    <dbReference type="NCBI Taxonomy" id="48140"/>
    <lineage>
        <taxon>Eukaryota</taxon>
        <taxon>Fungi</taxon>
        <taxon>Dikarya</taxon>
        <taxon>Basidiomycota</taxon>
        <taxon>Agaricomycotina</taxon>
        <taxon>Agaricomycetes</taxon>
        <taxon>Polyporales</taxon>
        <taxon>Phanerochaetaceae</taxon>
        <taxon>Phanerochaete</taxon>
    </lineage>
</organism>
<reference evidence="1 2" key="1">
    <citation type="submission" date="2021-08" db="EMBL/GenBank/DDBJ databases">
        <title>Draft Genome Sequence of Phanerochaete sordida strain YK-624.</title>
        <authorList>
            <person name="Mori T."/>
            <person name="Dohra H."/>
            <person name="Suzuki T."/>
            <person name="Kawagishi H."/>
            <person name="Hirai H."/>
        </authorList>
    </citation>
    <scope>NUCLEOTIDE SEQUENCE [LARGE SCALE GENOMIC DNA]</scope>
    <source>
        <strain evidence="1 2">YK-624</strain>
    </source>
</reference>
<dbReference type="OrthoDB" id="5429442at2759"/>
<dbReference type="EMBL" id="BPQB01000150">
    <property type="protein sequence ID" value="GJF00396.1"/>
    <property type="molecule type" value="Genomic_DNA"/>
</dbReference>
<proteinExistence type="predicted"/>
<evidence type="ECO:0000313" key="2">
    <source>
        <dbReference type="Proteomes" id="UP000703269"/>
    </source>
</evidence>